<dbReference type="InterPro" id="IPR003959">
    <property type="entry name" value="ATPase_AAA_core"/>
</dbReference>
<reference evidence="2 3" key="1">
    <citation type="journal article" date="2019" name="Nat. Med.">
        <title>A library of human gut bacterial isolates paired with longitudinal multiomics data enables mechanistic microbiome research.</title>
        <authorList>
            <person name="Poyet M."/>
            <person name="Groussin M."/>
            <person name="Gibbons S.M."/>
            <person name="Avila-Pacheco J."/>
            <person name="Jiang X."/>
            <person name="Kearney S.M."/>
            <person name="Perrotta A.R."/>
            <person name="Berdy B."/>
            <person name="Zhao S."/>
            <person name="Lieberman T.D."/>
            <person name="Swanson P.K."/>
            <person name="Smith M."/>
            <person name="Roesemann S."/>
            <person name="Alexander J.E."/>
            <person name="Rich S.A."/>
            <person name="Livny J."/>
            <person name="Vlamakis H."/>
            <person name="Clish C."/>
            <person name="Bullock K."/>
            <person name="Deik A."/>
            <person name="Scott J."/>
            <person name="Pierce K.A."/>
            <person name="Xavier R.J."/>
            <person name="Alm E.J."/>
        </authorList>
    </citation>
    <scope>NUCLEOTIDE SEQUENCE [LARGE SCALE GENOMIC DNA]</scope>
    <source>
        <strain evidence="2 3">BIOML-A1</strain>
    </source>
</reference>
<dbReference type="Pfam" id="PF13304">
    <property type="entry name" value="AAA_21"/>
    <property type="match status" value="1"/>
</dbReference>
<feature type="domain" description="ATPase AAA-type core" evidence="1">
    <location>
        <begin position="86"/>
        <end position="403"/>
    </location>
</feature>
<organism evidence="2 3">
    <name type="scientific">Bacteroides fragilis</name>
    <dbReference type="NCBI Taxonomy" id="817"/>
    <lineage>
        <taxon>Bacteria</taxon>
        <taxon>Pseudomonadati</taxon>
        <taxon>Bacteroidota</taxon>
        <taxon>Bacteroidia</taxon>
        <taxon>Bacteroidales</taxon>
        <taxon>Bacteroidaceae</taxon>
        <taxon>Bacteroides</taxon>
    </lineage>
</organism>
<gene>
    <name evidence="2" type="ORF">F2Z25_15615</name>
</gene>
<dbReference type="GO" id="GO:0016887">
    <property type="term" value="F:ATP hydrolysis activity"/>
    <property type="evidence" value="ECO:0007669"/>
    <property type="project" value="InterPro"/>
</dbReference>
<dbReference type="AlphaFoldDB" id="A0A5M5WSJ5"/>
<proteinExistence type="predicted"/>
<dbReference type="Gene3D" id="3.40.50.300">
    <property type="entry name" value="P-loop containing nucleotide triphosphate hydrolases"/>
    <property type="match status" value="1"/>
</dbReference>
<sequence>MRAIFTENTDIKLKIFAVLRMRMYLCTQIEVCMIESFTIKNYRSYRNFTELSFVASKKEGGKTKDLPPIWYKEINGKRILRLLLCVGLNGTGKSKMFSALNYFRMIATAKPQKPSDKPEYRPFLLDDYSTTQPTELALTYYIEDVCFNYNIVVSSERIEEEELKIVQSRSSRVFHRVHNKDLDRVLISFGNACDLSKSDQHDLEVNTLSNASVLSTFGALNIESPILGKNFDYFENHISMVHKSDKSLADKLQTGDAEKDKALKKLLLRLLNDVGTNICDYVIEDASLNIAELKANGAPDIVIKAMLEQYPSGIITHKNLRFIHSTKEGKNGLDFELESLGTKNIIRLLVVLYDVIISAKSTCIDEIEYGIHTKALAFILKMYLTIAENCQLIVATHDLSLLNADFLRRDAVRLFEKDEYGSTNVRRRDYLHNTISFYKTYEKEVSPQIDDLMRRIEIFIKYKDDIGE</sequence>
<name>A0A5M5WSJ5_BACFG</name>
<protein>
    <submittedName>
        <fullName evidence="2">ATP-binding protein</fullName>
    </submittedName>
</protein>
<evidence type="ECO:0000313" key="2">
    <source>
        <dbReference type="EMBL" id="KAA5206680.1"/>
    </source>
</evidence>
<keyword evidence="2" id="KW-0547">Nucleotide-binding</keyword>
<evidence type="ECO:0000313" key="3">
    <source>
        <dbReference type="Proteomes" id="UP000429838"/>
    </source>
</evidence>
<dbReference type="EMBL" id="VWAQ01000013">
    <property type="protein sequence ID" value="KAA5206680.1"/>
    <property type="molecule type" value="Genomic_DNA"/>
</dbReference>
<dbReference type="GO" id="GO:0005524">
    <property type="term" value="F:ATP binding"/>
    <property type="evidence" value="ECO:0007669"/>
    <property type="project" value="UniProtKB-KW"/>
</dbReference>
<keyword evidence="2" id="KW-0067">ATP-binding</keyword>
<comment type="caution">
    <text evidence="2">The sequence shown here is derived from an EMBL/GenBank/DDBJ whole genome shotgun (WGS) entry which is preliminary data.</text>
</comment>
<dbReference type="SUPFAM" id="SSF52540">
    <property type="entry name" value="P-loop containing nucleoside triphosphate hydrolases"/>
    <property type="match status" value="1"/>
</dbReference>
<dbReference type="PANTHER" id="PTHR40396:SF1">
    <property type="entry name" value="ATPASE AAA-TYPE CORE DOMAIN-CONTAINING PROTEIN"/>
    <property type="match status" value="1"/>
</dbReference>
<evidence type="ECO:0000259" key="1">
    <source>
        <dbReference type="Pfam" id="PF13304"/>
    </source>
</evidence>
<dbReference type="PANTHER" id="PTHR40396">
    <property type="entry name" value="ATPASE-LIKE PROTEIN"/>
    <property type="match status" value="1"/>
</dbReference>
<dbReference type="Proteomes" id="UP000429838">
    <property type="component" value="Unassembled WGS sequence"/>
</dbReference>
<dbReference type="InterPro" id="IPR027417">
    <property type="entry name" value="P-loop_NTPase"/>
</dbReference>
<accession>A0A5M5WSJ5</accession>